<comment type="caution">
    <text evidence="2">The sequence shown here is derived from an EMBL/GenBank/DDBJ whole genome shotgun (WGS) entry which is preliminary data.</text>
</comment>
<feature type="compositionally biased region" description="Basic and acidic residues" evidence="1">
    <location>
        <begin position="355"/>
        <end position="373"/>
    </location>
</feature>
<dbReference type="PANTHER" id="PTHR16897:SF2">
    <property type="entry name" value="OS03G0226600 PROTEIN"/>
    <property type="match status" value="1"/>
</dbReference>
<protein>
    <submittedName>
        <fullName evidence="2">Uncharacterized protein</fullName>
    </submittedName>
</protein>
<dbReference type="AlphaFoldDB" id="A0AAP0S4S8"/>
<sequence length="438" mass="50242">MPGLAQRNDQFGNTFSANGFWSKHRDDVSYNQLQKFWSELSLQARQELLRIDKQTLFEQARKNMYCSRCNGLLLEGFLQIVMYGKSLQQEGVFDSARARERERELLYPDACGGGGRGWISQGMASYGRGHGTRETCALHTARLSCDTLVDFWSALGEETRQSLLRMKEEDFIERLMYRFDSKRFCRDCRRNVIREFKELKELKRMRREPRCSSWFCVADTAFQYEVSDDSVQADWRQTFTDTVGTYHHFEWAIGTGEGKSDILEYENVGINGSVQVNGLDLGGLSACYITLRAWKLDGRCTELSVKAHALKGEQCVHCRLVVGDGFVTITRGESIRRFFEHAEEAEEEEDDDSMDKDGNDLDGECSRPQKHAKSPELAREFLLDAATVIFKEQVEKAFREGTARQNAHSIFVCLALKLLEERVHVACKEIITLEKQVS</sequence>
<evidence type="ECO:0000313" key="3">
    <source>
        <dbReference type="Proteomes" id="UP001415857"/>
    </source>
</evidence>
<dbReference type="EMBL" id="JBBPBK010000002">
    <property type="protein sequence ID" value="KAK9290592.1"/>
    <property type="molecule type" value="Genomic_DNA"/>
</dbReference>
<reference evidence="2 3" key="1">
    <citation type="journal article" date="2024" name="Plant J.">
        <title>Genome sequences and population genomics reveal climatic adaptation and genomic divergence between two closely related sweetgum species.</title>
        <authorList>
            <person name="Xu W.Q."/>
            <person name="Ren C.Q."/>
            <person name="Zhang X.Y."/>
            <person name="Comes H.P."/>
            <person name="Liu X.H."/>
            <person name="Li Y.G."/>
            <person name="Kettle C.J."/>
            <person name="Jalonen R."/>
            <person name="Gaisberger H."/>
            <person name="Ma Y.Z."/>
            <person name="Qiu Y.X."/>
        </authorList>
    </citation>
    <scope>NUCLEOTIDE SEQUENCE [LARGE SCALE GENOMIC DNA]</scope>
    <source>
        <strain evidence="2">Hangzhou</strain>
    </source>
</reference>
<evidence type="ECO:0000313" key="2">
    <source>
        <dbReference type="EMBL" id="KAK9290592.1"/>
    </source>
</evidence>
<organism evidence="2 3">
    <name type="scientific">Liquidambar formosana</name>
    <name type="common">Formosan gum</name>
    <dbReference type="NCBI Taxonomy" id="63359"/>
    <lineage>
        <taxon>Eukaryota</taxon>
        <taxon>Viridiplantae</taxon>
        <taxon>Streptophyta</taxon>
        <taxon>Embryophyta</taxon>
        <taxon>Tracheophyta</taxon>
        <taxon>Spermatophyta</taxon>
        <taxon>Magnoliopsida</taxon>
        <taxon>eudicotyledons</taxon>
        <taxon>Gunneridae</taxon>
        <taxon>Pentapetalae</taxon>
        <taxon>Saxifragales</taxon>
        <taxon>Altingiaceae</taxon>
        <taxon>Liquidambar</taxon>
    </lineage>
</organism>
<proteinExistence type="predicted"/>
<feature type="region of interest" description="Disordered" evidence="1">
    <location>
        <begin position="343"/>
        <end position="373"/>
    </location>
</feature>
<feature type="compositionally biased region" description="Acidic residues" evidence="1">
    <location>
        <begin position="343"/>
        <end position="354"/>
    </location>
</feature>
<dbReference type="Proteomes" id="UP001415857">
    <property type="component" value="Unassembled WGS sequence"/>
</dbReference>
<gene>
    <name evidence="2" type="ORF">L1049_008763</name>
</gene>
<accession>A0AAP0S4S8</accession>
<evidence type="ECO:0000256" key="1">
    <source>
        <dbReference type="SAM" id="MobiDB-lite"/>
    </source>
</evidence>
<keyword evidence="3" id="KW-1185">Reference proteome</keyword>
<dbReference type="PANTHER" id="PTHR16897">
    <property type="entry name" value="OS10G0105400 PROTEIN"/>
    <property type="match status" value="1"/>
</dbReference>
<name>A0AAP0S4S8_LIQFO</name>